<reference evidence="2" key="1">
    <citation type="submission" date="2023-10" db="EMBL/GenBank/DDBJ databases">
        <title>Genome assembly of Pristionchus species.</title>
        <authorList>
            <person name="Yoshida K."/>
            <person name="Sommer R.J."/>
        </authorList>
    </citation>
    <scope>NUCLEOTIDE SEQUENCE</scope>
    <source>
        <strain evidence="2">RS5133</strain>
    </source>
</reference>
<evidence type="ECO:0000313" key="3">
    <source>
        <dbReference type="Proteomes" id="UP001432322"/>
    </source>
</evidence>
<feature type="non-terminal residue" evidence="2">
    <location>
        <position position="1"/>
    </location>
</feature>
<feature type="compositionally biased region" description="Polar residues" evidence="1">
    <location>
        <begin position="129"/>
        <end position="141"/>
    </location>
</feature>
<feature type="region of interest" description="Disordered" evidence="1">
    <location>
        <begin position="119"/>
        <end position="163"/>
    </location>
</feature>
<protein>
    <submittedName>
        <fullName evidence="2">Uncharacterized protein</fullName>
    </submittedName>
</protein>
<sequence>WWIEHIRWLRRERPNRVVTRTRESSVRFSSRLKKITYSTNGDALFQEIRCLEGDDLAEEISIHVPESDCDDQETTVYGDIGRPKTASPTSSYGNPEVVVHPVPHLNSSIHLHPYRTMSTRSHKLRSNHIRPSSPNSPTGSISIPHPSPTFHSIRNAWSDPNLA</sequence>
<dbReference type="EMBL" id="BTSY01000007">
    <property type="protein sequence ID" value="GMT35931.1"/>
    <property type="molecule type" value="Genomic_DNA"/>
</dbReference>
<evidence type="ECO:0000313" key="2">
    <source>
        <dbReference type="EMBL" id="GMT35931.1"/>
    </source>
</evidence>
<dbReference type="Proteomes" id="UP001432322">
    <property type="component" value="Unassembled WGS sequence"/>
</dbReference>
<name>A0AAV5WXR2_9BILA</name>
<gene>
    <name evidence="2" type="ORF">PFISCL1PPCAC_27228</name>
</gene>
<accession>A0AAV5WXR2</accession>
<feature type="non-terminal residue" evidence="2">
    <location>
        <position position="163"/>
    </location>
</feature>
<organism evidence="2 3">
    <name type="scientific">Pristionchus fissidentatus</name>
    <dbReference type="NCBI Taxonomy" id="1538716"/>
    <lineage>
        <taxon>Eukaryota</taxon>
        <taxon>Metazoa</taxon>
        <taxon>Ecdysozoa</taxon>
        <taxon>Nematoda</taxon>
        <taxon>Chromadorea</taxon>
        <taxon>Rhabditida</taxon>
        <taxon>Rhabditina</taxon>
        <taxon>Diplogasteromorpha</taxon>
        <taxon>Diplogasteroidea</taxon>
        <taxon>Neodiplogasteridae</taxon>
        <taxon>Pristionchus</taxon>
    </lineage>
</organism>
<evidence type="ECO:0000256" key="1">
    <source>
        <dbReference type="SAM" id="MobiDB-lite"/>
    </source>
</evidence>
<comment type="caution">
    <text evidence="2">The sequence shown here is derived from an EMBL/GenBank/DDBJ whole genome shotgun (WGS) entry which is preliminary data.</text>
</comment>
<keyword evidence="3" id="KW-1185">Reference proteome</keyword>
<proteinExistence type="predicted"/>
<dbReference type="AlphaFoldDB" id="A0AAV5WXR2"/>